<dbReference type="AlphaFoldDB" id="A0A6M2EYT1"/>
<dbReference type="GO" id="GO:0005737">
    <property type="term" value="C:cytoplasm"/>
    <property type="evidence" value="ECO:0007669"/>
    <property type="project" value="TreeGrafter"/>
</dbReference>
<evidence type="ECO:0000259" key="9">
    <source>
        <dbReference type="PROSITE" id="PS50011"/>
    </source>
</evidence>
<evidence type="ECO:0000256" key="8">
    <source>
        <dbReference type="SAM" id="MobiDB-lite"/>
    </source>
</evidence>
<feature type="region of interest" description="Disordered" evidence="8">
    <location>
        <begin position="1"/>
        <end position="27"/>
    </location>
</feature>
<dbReference type="InterPro" id="IPR050339">
    <property type="entry name" value="CC_SR_Kinase"/>
</dbReference>
<protein>
    <recommendedName>
        <fullName evidence="1">non-specific serine/threonine protein kinase</fullName>
        <ecNumber evidence="1">2.7.11.1</ecNumber>
    </recommendedName>
</protein>
<evidence type="ECO:0000256" key="2">
    <source>
        <dbReference type="ARBA" id="ARBA00022527"/>
    </source>
</evidence>
<proteinExistence type="predicted"/>
<evidence type="ECO:0000256" key="7">
    <source>
        <dbReference type="PROSITE-ProRule" id="PRU10141"/>
    </source>
</evidence>
<evidence type="ECO:0000256" key="3">
    <source>
        <dbReference type="ARBA" id="ARBA00022679"/>
    </source>
</evidence>
<dbReference type="EC" id="2.7.11.1" evidence="1"/>
<dbReference type="PANTHER" id="PTHR11042">
    <property type="entry name" value="EUKARYOTIC TRANSLATION INITIATION FACTOR 2-ALPHA KINASE EIF2-ALPHA KINASE -RELATED"/>
    <property type="match status" value="1"/>
</dbReference>
<organism evidence="10">
    <name type="scientific">Populus davidiana</name>
    <dbReference type="NCBI Taxonomy" id="266767"/>
    <lineage>
        <taxon>Eukaryota</taxon>
        <taxon>Viridiplantae</taxon>
        <taxon>Streptophyta</taxon>
        <taxon>Embryophyta</taxon>
        <taxon>Tracheophyta</taxon>
        <taxon>Spermatophyta</taxon>
        <taxon>Magnoliopsida</taxon>
        <taxon>eudicotyledons</taxon>
        <taxon>Gunneridae</taxon>
        <taxon>Pentapetalae</taxon>
        <taxon>rosids</taxon>
        <taxon>fabids</taxon>
        <taxon>Malpighiales</taxon>
        <taxon>Salicaceae</taxon>
        <taxon>Saliceae</taxon>
        <taxon>Populus</taxon>
    </lineage>
</organism>
<accession>A0A6M2EYT1</accession>
<dbReference type="InterPro" id="IPR011009">
    <property type="entry name" value="Kinase-like_dom_sf"/>
</dbReference>
<evidence type="ECO:0000313" key="10">
    <source>
        <dbReference type="EMBL" id="NUU88655.1"/>
    </source>
</evidence>
<sequence length="398" mass="45680">MHSSKFFGGSSDSSSDSESPQQKISDHRYKEDFEEIQCLGNGSYGKVTRCKHKLDLMEYAVKKIKIGYHDRDVILREASTHAKMHHKHIVRYHQAWIENLQPKNDDMRGSSSAGEDTAALFIQMECCPMTLHDLLSKETGLKGRFMMAKQIVEGVCFIHANEFVHRDLGTKNIFVGASQAQDEKEIKIGDFGIAVFCKKGEKVQVDAEGNKTYRAPEAETGPIDAKADVYSLGIILFMLLHPTTSGTERKNSLDKLKRKEFPDAWKNESYRPLKSLLSDMLAENPDDRPSAEEVLPRVQDLSPLFEVCSLLVMPSCPMHVSWCIEVKVIAISYDIYFLFMKNLFGITMRLCKAKKSGWMEKLTRSWRPVKKLTRRRGLKLLERMARRRRRKLELGLWR</sequence>
<keyword evidence="6 7" id="KW-0067">ATP-binding</keyword>
<dbReference type="Pfam" id="PF00069">
    <property type="entry name" value="Pkinase"/>
    <property type="match status" value="1"/>
</dbReference>
<feature type="binding site" evidence="7">
    <location>
        <position position="63"/>
    </location>
    <ligand>
        <name>ATP</name>
        <dbReference type="ChEBI" id="CHEBI:30616"/>
    </ligand>
</feature>
<dbReference type="Gene3D" id="3.30.200.20">
    <property type="entry name" value="Phosphorylase Kinase, domain 1"/>
    <property type="match status" value="1"/>
</dbReference>
<dbReference type="Gene3D" id="1.10.510.10">
    <property type="entry name" value="Transferase(Phosphotransferase) domain 1"/>
    <property type="match status" value="1"/>
</dbReference>
<feature type="compositionally biased region" description="Low complexity" evidence="8">
    <location>
        <begin position="1"/>
        <end position="19"/>
    </location>
</feature>
<name>A0A6M2EYT1_9ROSI</name>
<dbReference type="PANTHER" id="PTHR11042:SF160">
    <property type="entry name" value="EUKARYOTIC TRANSLATION INITIATION FACTOR 2-ALPHA KINASE 1"/>
    <property type="match status" value="1"/>
</dbReference>
<dbReference type="GO" id="GO:0005634">
    <property type="term" value="C:nucleus"/>
    <property type="evidence" value="ECO:0007669"/>
    <property type="project" value="TreeGrafter"/>
</dbReference>
<evidence type="ECO:0000256" key="5">
    <source>
        <dbReference type="ARBA" id="ARBA00022777"/>
    </source>
</evidence>
<dbReference type="GO" id="GO:0004694">
    <property type="term" value="F:eukaryotic translation initiation factor 2alpha kinase activity"/>
    <property type="evidence" value="ECO:0007669"/>
    <property type="project" value="TreeGrafter"/>
</dbReference>
<keyword evidence="3" id="KW-0808">Transferase</keyword>
<dbReference type="PROSITE" id="PS50011">
    <property type="entry name" value="PROTEIN_KINASE_DOM"/>
    <property type="match status" value="1"/>
</dbReference>
<dbReference type="InterPro" id="IPR000719">
    <property type="entry name" value="Prot_kinase_dom"/>
</dbReference>
<dbReference type="EMBL" id="GILB01008322">
    <property type="protein sequence ID" value="NUU88655.1"/>
    <property type="molecule type" value="Transcribed_RNA"/>
</dbReference>
<keyword evidence="2" id="KW-0723">Serine/threonine-protein kinase</keyword>
<dbReference type="InterPro" id="IPR017441">
    <property type="entry name" value="Protein_kinase_ATP_BS"/>
</dbReference>
<keyword evidence="5" id="KW-0418">Kinase</keyword>
<dbReference type="SUPFAM" id="SSF56112">
    <property type="entry name" value="Protein kinase-like (PK-like)"/>
    <property type="match status" value="1"/>
</dbReference>
<evidence type="ECO:0000256" key="4">
    <source>
        <dbReference type="ARBA" id="ARBA00022741"/>
    </source>
</evidence>
<evidence type="ECO:0000256" key="6">
    <source>
        <dbReference type="ARBA" id="ARBA00022840"/>
    </source>
</evidence>
<reference evidence="10" key="1">
    <citation type="submission" date="2020-03" db="EMBL/GenBank/DDBJ databases">
        <authorList>
            <person name="Zhang R."/>
        </authorList>
    </citation>
    <scope>NUCLEOTIDE SEQUENCE</scope>
</reference>
<dbReference type="PROSITE" id="PS00107">
    <property type="entry name" value="PROTEIN_KINASE_ATP"/>
    <property type="match status" value="1"/>
</dbReference>
<keyword evidence="4 7" id="KW-0547">Nucleotide-binding</keyword>
<feature type="domain" description="Protein kinase" evidence="9">
    <location>
        <begin position="33"/>
        <end position="305"/>
    </location>
</feature>
<dbReference type="GO" id="GO:0005524">
    <property type="term" value="F:ATP binding"/>
    <property type="evidence" value="ECO:0007669"/>
    <property type="project" value="UniProtKB-UniRule"/>
</dbReference>
<evidence type="ECO:0000256" key="1">
    <source>
        <dbReference type="ARBA" id="ARBA00012513"/>
    </source>
</evidence>